<reference evidence="2 3" key="1">
    <citation type="submission" date="2017-06" db="EMBL/GenBank/DDBJ databases">
        <authorList>
            <person name="Kim H.J."/>
            <person name="Triplett B.A."/>
        </authorList>
    </citation>
    <scope>NUCLEOTIDE SEQUENCE [LARGE SCALE GENOMIC DNA]</scope>
    <source>
        <strain evidence="2 3">DSM 22179</strain>
    </source>
</reference>
<organism evidence="2 3">
    <name type="scientific">Kytococcus aerolatus</name>
    <dbReference type="NCBI Taxonomy" id="592308"/>
    <lineage>
        <taxon>Bacteria</taxon>
        <taxon>Bacillati</taxon>
        <taxon>Actinomycetota</taxon>
        <taxon>Actinomycetes</taxon>
        <taxon>Micrococcales</taxon>
        <taxon>Kytococcaceae</taxon>
        <taxon>Kytococcus</taxon>
    </lineage>
</organism>
<dbReference type="SUPFAM" id="SSF54427">
    <property type="entry name" value="NTF2-like"/>
    <property type="match status" value="1"/>
</dbReference>
<feature type="compositionally biased region" description="Low complexity" evidence="1">
    <location>
        <begin position="251"/>
        <end position="268"/>
    </location>
</feature>
<dbReference type="Gene3D" id="1.10.510.10">
    <property type="entry name" value="Transferase(Phosphotransferase) domain 1"/>
    <property type="match status" value="1"/>
</dbReference>
<dbReference type="AlphaFoldDB" id="A0A212T4Q2"/>
<gene>
    <name evidence="2" type="ORF">SAMN05445756_0356</name>
</gene>
<proteinExistence type="predicted"/>
<name>A0A212T4Q2_9MICO</name>
<dbReference type="SUPFAM" id="SSF56112">
    <property type="entry name" value="Protein kinase-like (PK-like)"/>
    <property type="match status" value="1"/>
</dbReference>
<evidence type="ECO:0008006" key="4">
    <source>
        <dbReference type="Google" id="ProtNLM"/>
    </source>
</evidence>
<feature type="compositionally biased region" description="Low complexity" evidence="1">
    <location>
        <begin position="288"/>
        <end position="307"/>
    </location>
</feature>
<dbReference type="InterPro" id="IPR032710">
    <property type="entry name" value="NTF2-like_dom_sf"/>
</dbReference>
<dbReference type="EMBL" id="FYEZ01000001">
    <property type="protein sequence ID" value="SNC60816.1"/>
    <property type="molecule type" value="Genomic_DNA"/>
</dbReference>
<evidence type="ECO:0000313" key="2">
    <source>
        <dbReference type="EMBL" id="SNC60816.1"/>
    </source>
</evidence>
<feature type="region of interest" description="Disordered" evidence="1">
    <location>
        <begin position="139"/>
        <end position="193"/>
    </location>
</feature>
<evidence type="ECO:0000256" key="1">
    <source>
        <dbReference type="SAM" id="MobiDB-lite"/>
    </source>
</evidence>
<accession>A0A212T4Q2</accession>
<feature type="region of interest" description="Disordered" evidence="1">
    <location>
        <begin position="251"/>
        <end position="322"/>
    </location>
</feature>
<dbReference type="Proteomes" id="UP000198122">
    <property type="component" value="Unassembled WGS sequence"/>
</dbReference>
<feature type="compositionally biased region" description="Basic and acidic residues" evidence="1">
    <location>
        <begin position="181"/>
        <end position="193"/>
    </location>
</feature>
<feature type="compositionally biased region" description="Low complexity" evidence="1">
    <location>
        <begin position="160"/>
        <end position="179"/>
    </location>
</feature>
<evidence type="ECO:0000313" key="3">
    <source>
        <dbReference type="Proteomes" id="UP000198122"/>
    </source>
</evidence>
<dbReference type="InterPro" id="IPR011009">
    <property type="entry name" value="Kinase-like_dom_sf"/>
</dbReference>
<dbReference type="RefSeq" id="WP_143469449.1">
    <property type="nucleotide sequence ID" value="NZ_FYEZ01000001.1"/>
</dbReference>
<sequence length="435" mass="44893">MTRLSELLDEGWTPSAPEVCDLLRQVGADLARLHTAGAVHGGVTPACLERTLDGGFRLLPADPAGADPWWRGAPEVLDGDAPSPASDTFDLAATVERLVQDVPWELPDSLRTALSRALRSVPEARPSMTALVVCGTQELGDAPVAGPGEPGDPGTDRPEGAGPAGEAGPAPLGLLLPGESSRAEADDRAGEAQRDELAALVADFRAAADGEQQPRRPRGWRRPVVVAAALVLVGVAGVALVAPDGGQDGAATAVEAPAPSATSEAAPTGDAESAEPSEPSGAGEVAEPAGRSAAPRRTPSASSTSTGVPVPVESRAAEEPTARQVQQLLDGRARAWAEQDEEALARVLHPGGPAWQRDLAAWEASTEGRAGAAEGELLGQVVYSVDGLSVESVEGRTHEVLATVTRRVGRQEVTEAMRLTLRPTGDGWRLVDWTS</sequence>
<keyword evidence="3" id="KW-1185">Reference proteome</keyword>
<protein>
    <recommendedName>
        <fullName evidence="4">Protein kinase domain-containing protein</fullName>
    </recommendedName>
</protein>
<dbReference type="OrthoDB" id="5150369at2"/>